<evidence type="ECO:0000313" key="3">
    <source>
        <dbReference type="Proteomes" id="UP000499080"/>
    </source>
</evidence>
<dbReference type="Proteomes" id="UP000499080">
    <property type="component" value="Unassembled WGS sequence"/>
</dbReference>
<evidence type="ECO:0000313" key="2">
    <source>
        <dbReference type="EMBL" id="GBM49309.1"/>
    </source>
</evidence>
<proteinExistence type="predicted"/>
<sequence length="139" mass="16016">MIENPWEVVTNRTLTYWKKLWADSVVGCDIEESETLYCGAMVNEIVSLAKIKGLEVDSNAIEEPAELIELHCVSYEEVMEESLTEEEEVTAKTQSSSSIKEMLKAGETRILRSITLIRQWLCAVQIYFIIILYRIFVKF</sequence>
<keyword evidence="3" id="KW-1185">Reference proteome</keyword>
<protein>
    <submittedName>
        <fullName evidence="2">Uncharacterized protein</fullName>
    </submittedName>
</protein>
<evidence type="ECO:0000256" key="1">
    <source>
        <dbReference type="SAM" id="Phobius"/>
    </source>
</evidence>
<dbReference type="OrthoDB" id="7422307at2759"/>
<keyword evidence="1" id="KW-0812">Transmembrane</keyword>
<keyword evidence="1" id="KW-0472">Membrane</keyword>
<dbReference type="AlphaFoldDB" id="A0A4Y2G9I3"/>
<comment type="caution">
    <text evidence="2">The sequence shown here is derived from an EMBL/GenBank/DDBJ whole genome shotgun (WGS) entry which is preliminary data.</text>
</comment>
<gene>
    <name evidence="2" type="ORF">AVEN_38102_1</name>
</gene>
<keyword evidence="1" id="KW-1133">Transmembrane helix</keyword>
<feature type="transmembrane region" description="Helical" evidence="1">
    <location>
        <begin position="116"/>
        <end position="136"/>
    </location>
</feature>
<organism evidence="2 3">
    <name type="scientific">Araneus ventricosus</name>
    <name type="common">Orbweaver spider</name>
    <name type="synonym">Epeira ventricosa</name>
    <dbReference type="NCBI Taxonomy" id="182803"/>
    <lineage>
        <taxon>Eukaryota</taxon>
        <taxon>Metazoa</taxon>
        <taxon>Ecdysozoa</taxon>
        <taxon>Arthropoda</taxon>
        <taxon>Chelicerata</taxon>
        <taxon>Arachnida</taxon>
        <taxon>Araneae</taxon>
        <taxon>Araneomorphae</taxon>
        <taxon>Entelegynae</taxon>
        <taxon>Araneoidea</taxon>
        <taxon>Araneidae</taxon>
        <taxon>Araneus</taxon>
    </lineage>
</organism>
<accession>A0A4Y2G9I3</accession>
<reference evidence="2 3" key="1">
    <citation type="journal article" date="2019" name="Sci. Rep.">
        <title>Orb-weaving spider Araneus ventricosus genome elucidates the spidroin gene catalogue.</title>
        <authorList>
            <person name="Kono N."/>
            <person name="Nakamura H."/>
            <person name="Ohtoshi R."/>
            <person name="Moran D.A.P."/>
            <person name="Shinohara A."/>
            <person name="Yoshida Y."/>
            <person name="Fujiwara M."/>
            <person name="Mori M."/>
            <person name="Tomita M."/>
            <person name="Arakawa K."/>
        </authorList>
    </citation>
    <scope>NUCLEOTIDE SEQUENCE [LARGE SCALE GENOMIC DNA]</scope>
</reference>
<name>A0A4Y2G9I3_ARAVE</name>
<dbReference type="EMBL" id="BGPR01001249">
    <property type="protein sequence ID" value="GBM49309.1"/>
    <property type="molecule type" value="Genomic_DNA"/>
</dbReference>